<reference evidence="1 2" key="1">
    <citation type="submission" date="2013-06" db="EMBL/GenBank/DDBJ databases">
        <authorList>
            <person name="Weinstock G."/>
            <person name="Sodergren E."/>
            <person name="Lobos E.A."/>
            <person name="Fulton L."/>
            <person name="Fulton R."/>
            <person name="Courtney L."/>
            <person name="Fronick C."/>
            <person name="O'Laughlin M."/>
            <person name="Godfrey J."/>
            <person name="Wilson R.M."/>
            <person name="Miner T."/>
            <person name="Farmer C."/>
            <person name="Delehaunty K."/>
            <person name="Cordes M."/>
            <person name="Minx P."/>
            <person name="Tomlinson C."/>
            <person name="Chen J."/>
            <person name="Wollam A."/>
            <person name="Pepin K.H."/>
            <person name="Bhonagiri V."/>
            <person name="Zhang X."/>
            <person name="Warren W."/>
            <person name="Mitreva M."/>
            <person name="Mardis E.R."/>
            <person name="Wilson R.K."/>
        </authorList>
    </citation>
    <scope>NUCLEOTIDE SEQUENCE [LARGE SCALE GENOMIC DNA]</scope>
    <source>
        <strain evidence="1 2">ATCC 29426</strain>
    </source>
</reference>
<proteinExistence type="predicted"/>
<keyword evidence="2" id="KW-1185">Reference proteome</keyword>
<accession>A0ABN0NQ81</accession>
<dbReference type="EMBL" id="AWUY01000192">
    <property type="protein sequence ID" value="ERJ75025.1"/>
    <property type="molecule type" value="Genomic_DNA"/>
</dbReference>
<evidence type="ECO:0000313" key="1">
    <source>
        <dbReference type="EMBL" id="ERJ75025.1"/>
    </source>
</evidence>
<gene>
    <name evidence="1" type="ORF">HMPREF0653_02105</name>
</gene>
<sequence length="39" mass="4750">MIFFFIFCKCTYKKLKNNAPYSLFYEANIKILSEELSYK</sequence>
<protein>
    <submittedName>
        <fullName evidence="1">Uncharacterized protein</fullName>
    </submittedName>
</protein>
<evidence type="ECO:0000313" key="2">
    <source>
        <dbReference type="Proteomes" id="UP000016660"/>
    </source>
</evidence>
<dbReference type="Proteomes" id="UP000016660">
    <property type="component" value="Unassembled WGS sequence"/>
</dbReference>
<name>A0ABN0NQ81_9BACT</name>
<organism evidence="1 2">
    <name type="scientific">Prevotella disiens JCM 6334 = ATCC 29426</name>
    <dbReference type="NCBI Taxonomy" id="1235811"/>
    <lineage>
        <taxon>Bacteria</taxon>
        <taxon>Pseudomonadati</taxon>
        <taxon>Bacteroidota</taxon>
        <taxon>Bacteroidia</taxon>
        <taxon>Bacteroidales</taxon>
        <taxon>Prevotellaceae</taxon>
        <taxon>Prevotella</taxon>
    </lineage>
</organism>
<comment type="caution">
    <text evidence="1">The sequence shown here is derived from an EMBL/GenBank/DDBJ whole genome shotgun (WGS) entry which is preliminary data.</text>
</comment>